<dbReference type="PANTHER" id="PTHR15615:SF108">
    <property type="entry name" value="PROTEIN CNPPD1"/>
    <property type="match status" value="1"/>
</dbReference>
<dbReference type="GO" id="GO:0005634">
    <property type="term" value="C:nucleus"/>
    <property type="evidence" value="ECO:0007669"/>
    <property type="project" value="TreeGrafter"/>
</dbReference>
<dbReference type="GO" id="GO:0019901">
    <property type="term" value="F:protein kinase binding"/>
    <property type="evidence" value="ECO:0007669"/>
    <property type="project" value="InterPro"/>
</dbReference>
<gene>
    <name evidence="3" type="ORF">FBUS_06527</name>
</gene>
<name>A0A8E0VHD3_9TREM</name>
<evidence type="ECO:0000256" key="2">
    <source>
        <dbReference type="ARBA" id="ARBA00040808"/>
    </source>
</evidence>
<proteinExistence type="inferred from homology"/>
<dbReference type="AlphaFoldDB" id="A0A8E0VHD3"/>
<dbReference type="Pfam" id="PF08613">
    <property type="entry name" value="Cyclin"/>
    <property type="match status" value="1"/>
</dbReference>
<dbReference type="InterPro" id="IPR036915">
    <property type="entry name" value="Cyclin-like_sf"/>
</dbReference>
<dbReference type="OrthoDB" id="244495at2759"/>
<evidence type="ECO:0000313" key="3">
    <source>
        <dbReference type="EMBL" id="KAA0185950.1"/>
    </source>
</evidence>
<comment type="caution">
    <text evidence="3">The sequence shown here is derived from an EMBL/GenBank/DDBJ whole genome shotgun (WGS) entry which is preliminary data.</text>
</comment>
<accession>A0A8E0VHD3</accession>
<dbReference type="CDD" id="cd20557">
    <property type="entry name" value="CYCLIN_ScPCL1-like"/>
    <property type="match status" value="1"/>
</dbReference>
<dbReference type="InterPro" id="IPR013922">
    <property type="entry name" value="Cyclin_PHO80-like"/>
</dbReference>
<sequence length="321" mass="35664">MELFNSGHRDVAFRTPGNGEGLQLNVIERLLTVVNSTTKRRLGKLDPYMMKEYLRSKNVPPMSLLTALIFIEKFVNTESAPHLLEEMTAVELFTVSLILASKYLYDVDCDHGAYNSEFADAFGMDLEELNQLEIRFLSALDWCCFVSSKEVETIFRATEFGQPVSSNAERLKRYARITRFRRTVRTHCKRRKNVASKVLAVLAATCVTYMNGNFSGPAAFIANLRNSDSKDNSTHSSCSALSASLPQSYLSLALRKDTAINTSSMPAIQSGCFKYPPGLRIPLNLAGSLSQSSALQGIHHHRSAFVPNSHWPLIPTVACEG</sequence>
<protein>
    <recommendedName>
        <fullName evidence="2">Protein CNPPD1</fullName>
    </recommendedName>
</protein>
<organism evidence="3 4">
    <name type="scientific">Fasciolopsis buskii</name>
    <dbReference type="NCBI Taxonomy" id="27845"/>
    <lineage>
        <taxon>Eukaryota</taxon>
        <taxon>Metazoa</taxon>
        <taxon>Spiralia</taxon>
        <taxon>Lophotrochozoa</taxon>
        <taxon>Platyhelminthes</taxon>
        <taxon>Trematoda</taxon>
        <taxon>Digenea</taxon>
        <taxon>Plagiorchiida</taxon>
        <taxon>Echinostomata</taxon>
        <taxon>Echinostomatoidea</taxon>
        <taxon>Fasciolidae</taxon>
        <taxon>Fasciolopsis</taxon>
    </lineage>
</organism>
<dbReference type="Gene3D" id="1.10.472.10">
    <property type="entry name" value="Cyclin-like"/>
    <property type="match status" value="1"/>
</dbReference>
<dbReference type="GO" id="GO:0016538">
    <property type="term" value="F:cyclin-dependent protein serine/threonine kinase regulator activity"/>
    <property type="evidence" value="ECO:0007669"/>
    <property type="project" value="TreeGrafter"/>
</dbReference>
<comment type="similarity">
    <text evidence="1">Belongs to the CNPPD1 family.</text>
</comment>
<dbReference type="EMBL" id="LUCM01010078">
    <property type="protein sequence ID" value="KAA0185950.1"/>
    <property type="molecule type" value="Genomic_DNA"/>
</dbReference>
<evidence type="ECO:0000313" key="4">
    <source>
        <dbReference type="Proteomes" id="UP000728185"/>
    </source>
</evidence>
<dbReference type="PANTHER" id="PTHR15615">
    <property type="match status" value="1"/>
</dbReference>
<reference evidence="3" key="1">
    <citation type="submission" date="2019-05" db="EMBL/GenBank/DDBJ databases">
        <title>Annotation for the trematode Fasciolopsis buski.</title>
        <authorList>
            <person name="Choi Y.-J."/>
        </authorList>
    </citation>
    <scope>NUCLEOTIDE SEQUENCE</scope>
    <source>
        <strain evidence="3">HT</strain>
        <tissue evidence="3">Whole worm</tissue>
    </source>
</reference>
<dbReference type="GO" id="GO:0000307">
    <property type="term" value="C:cyclin-dependent protein kinase holoenzyme complex"/>
    <property type="evidence" value="ECO:0007669"/>
    <property type="project" value="TreeGrafter"/>
</dbReference>
<dbReference type="Proteomes" id="UP000728185">
    <property type="component" value="Unassembled WGS sequence"/>
</dbReference>
<keyword evidence="4" id="KW-1185">Reference proteome</keyword>
<dbReference type="SUPFAM" id="SSF47954">
    <property type="entry name" value="Cyclin-like"/>
    <property type="match status" value="1"/>
</dbReference>
<evidence type="ECO:0000256" key="1">
    <source>
        <dbReference type="ARBA" id="ARBA00038508"/>
    </source>
</evidence>